<dbReference type="InterPro" id="IPR004268">
    <property type="entry name" value="MurJ"/>
</dbReference>
<dbReference type="PANTHER" id="PTHR47019">
    <property type="entry name" value="LIPID II FLIPPASE MURJ"/>
    <property type="match status" value="1"/>
</dbReference>
<gene>
    <name evidence="9" type="ORF">MNB_SM-5-205</name>
</gene>
<dbReference type="GO" id="GO:0034204">
    <property type="term" value="P:lipid translocation"/>
    <property type="evidence" value="ECO:0007669"/>
    <property type="project" value="TreeGrafter"/>
</dbReference>
<keyword evidence="6 8" id="KW-1133">Transmembrane helix</keyword>
<feature type="transmembrane region" description="Helical" evidence="8">
    <location>
        <begin position="408"/>
        <end position="430"/>
    </location>
</feature>
<dbReference type="HAMAP" id="MF_02078">
    <property type="entry name" value="MurJ_MviN"/>
    <property type="match status" value="1"/>
</dbReference>
<evidence type="ECO:0000256" key="2">
    <source>
        <dbReference type="ARBA" id="ARBA00022475"/>
    </source>
</evidence>
<evidence type="ECO:0000256" key="4">
    <source>
        <dbReference type="ARBA" id="ARBA00022960"/>
    </source>
</evidence>
<evidence type="ECO:0000256" key="7">
    <source>
        <dbReference type="ARBA" id="ARBA00023136"/>
    </source>
</evidence>
<evidence type="ECO:0000256" key="1">
    <source>
        <dbReference type="ARBA" id="ARBA00004651"/>
    </source>
</evidence>
<feature type="transmembrane region" description="Helical" evidence="8">
    <location>
        <begin position="79"/>
        <end position="101"/>
    </location>
</feature>
<keyword evidence="7 8" id="KW-0472">Membrane</keyword>
<protein>
    <submittedName>
        <fullName evidence="9">Proposed peptidoglycan lipid II flippase MurJ</fullName>
    </submittedName>
</protein>
<evidence type="ECO:0000256" key="3">
    <source>
        <dbReference type="ARBA" id="ARBA00022692"/>
    </source>
</evidence>
<evidence type="ECO:0000256" key="8">
    <source>
        <dbReference type="SAM" id="Phobius"/>
    </source>
</evidence>
<accession>A0A1W1CTS5</accession>
<dbReference type="GO" id="GO:0008360">
    <property type="term" value="P:regulation of cell shape"/>
    <property type="evidence" value="ECO:0007669"/>
    <property type="project" value="UniProtKB-KW"/>
</dbReference>
<reference evidence="9" key="1">
    <citation type="submission" date="2016-10" db="EMBL/GenBank/DDBJ databases">
        <authorList>
            <person name="de Groot N.N."/>
        </authorList>
    </citation>
    <scope>NUCLEOTIDE SEQUENCE</scope>
</reference>
<sequence>MFKAIFTNSSGILFSRVLGFIRDLLTASALGANVYSDIFFIAFKLPNLFRRIFAEGAFTQVFMPAFARTKHKALFSANIFLLFLSIILIITLFVNLFPALFTKAIAVGFSAETIQLASPYVAINFWYLPLIFTVTFLSSILQYKGHFATSAFATALLNLSLIFALLLSKNTTESNIVYYLSFGVVIGGLLQVGIHLFTLYKMGLMRMLYGGFRHLFQKATLIKEDSKKFRRNFFPAMWGNSTAQVSAFLDTFLASFLATGSISYLYYANRIFQLPLALFAIATSVALFPKVARYLKNDDEKKALANLEKAFWFLTTLLTASTIGGILLSHEIIKLLFEHGAFSATDTENTSHVLQMYMIGLLPFGIQKLFVLWLYAKEMQMHAAKIATISLLTYIVLALTFISPFGVAGLALASTFGGFVSLFFTLKAFGKERFFAILLNKKLLYLIVSATAFTILLLLLKDTIDAYI</sequence>
<dbReference type="PANTHER" id="PTHR47019:SF1">
    <property type="entry name" value="LIPID II FLIPPASE MURJ"/>
    <property type="match status" value="1"/>
</dbReference>
<feature type="transmembrane region" description="Helical" evidence="8">
    <location>
        <begin position="147"/>
        <end position="167"/>
    </location>
</feature>
<dbReference type="GO" id="GO:0015648">
    <property type="term" value="F:lipid-linked peptidoglycan transporter activity"/>
    <property type="evidence" value="ECO:0007669"/>
    <property type="project" value="TreeGrafter"/>
</dbReference>
<comment type="subcellular location">
    <subcellularLocation>
        <location evidence="1">Cell membrane</location>
        <topology evidence="1">Multi-pass membrane protein</topology>
    </subcellularLocation>
</comment>
<dbReference type="NCBIfam" id="TIGR01695">
    <property type="entry name" value="murJ_mviN"/>
    <property type="match status" value="1"/>
</dbReference>
<dbReference type="CDD" id="cd13123">
    <property type="entry name" value="MATE_MurJ_like"/>
    <property type="match status" value="1"/>
</dbReference>
<dbReference type="GO" id="GO:0005886">
    <property type="term" value="C:plasma membrane"/>
    <property type="evidence" value="ECO:0007669"/>
    <property type="project" value="UniProtKB-SubCell"/>
</dbReference>
<dbReference type="EMBL" id="FPHH01000119">
    <property type="protein sequence ID" value="SFV69184.1"/>
    <property type="molecule type" value="Genomic_DNA"/>
</dbReference>
<evidence type="ECO:0000313" key="9">
    <source>
        <dbReference type="EMBL" id="SFV69184.1"/>
    </source>
</evidence>
<feature type="transmembrane region" description="Helical" evidence="8">
    <location>
        <begin position="247"/>
        <end position="266"/>
    </location>
</feature>
<keyword evidence="4" id="KW-0133">Cell shape</keyword>
<feature type="transmembrane region" description="Helical" evidence="8">
    <location>
        <begin position="272"/>
        <end position="289"/>
    </location>
</feature>
<dbReference type="PRINTS" id="PR01806">
    <property type="entry name" value="VIRFACTRMVIN"/>
</dbReference>
<keyword evidence="3 8" id="KW-0812">Transmembrane</keyword>
<dbReference type="InterPro" id="IPR051050">
    <property type="entry name" value="Lipid_II_flippase_MurJ/MviN"/>
</dbReference>
<feature type="transmembrane region" description="Helical" evidence="8">
    <location>
        <begin position="383"/>
        <end position="402"/>
    </location>
</feature>
<organism evidence="9">
    <name type="scientific">hydrothermal vent metagenome</name>
    <dbReference type="NCBI Taxonomy" id="652676"/>
    <lineage>
        <taxon>unclassified sequences</taxon>
        <taxon>metagenomes</taxon>
        <taxon>ecological metagenomes</taxon>
    </lineage>
</organism>
<feature type="transmembrane region" description="Helical" evidence="8">
    <location>
        <begin position="179"/>
        <end position="200"/>
    </location>
</feature>
<evidence type="ECO:0000256" key="6">
    <source>
        <dbReference type="ARBA" id="ARBA00022989"/>
    </source>
</evidence>
<feature type="transmembrane region" description="Helical" evidence="8">
    <location>
        <begin position="353"/>
        <end position="376"/>
    </location>
</feature>
<dbReference type="GO" id="GO:0009252">
    <property type="term" value="P:peptidoglycan biosynthetic process"/>
    <property type="evidence" value="ECO:0007669"/>
    <property type="project" value="UniProtKB-KW"/>
</dbReference>
<feature type="transmembrane region" description="Helical" evidence="8">
    <location>
        <begin position="121"/>
        <end position="140"/>
    </location>
</feature>
<keyword evidence="5" id="KW-0573">Peptidoglycan synthesis</keyword>
<proteinExistence type="inferred from homology"/>
<feature type="transmembrane region" description="Helical" evidence="8">
    <location>
        <begin position="310"/>
        <end position="333"/>
    </location>
</feature>
<feature type="transmembrane region" description="Helical" evidence="8">
    <location>
        <begin position="442"/>
        <end position="460"/>
    </location>
</feature>
<evidence type="ECO:0000256" key="5">
    <source>
        <dbReference type="ARBA" id="ARBA00022984"/>
    </source>
</evidence>
<feature type="transmembrane region" description="Helical" evidence="8">
    <location>
        <begin position="20"/>
        <end position="42"/>
    </location>
</feature>
<dbReference type="AlphaFoldDB" id="A0A1W1CTS5"/>
<name>A0A1W1CTS5_9ZZZZ</name>
<dbReference type="Pfam" id="PF03023">
    <property type="entry name" value="MurJ"/>
    <property type="match status" value="1"/>
</dbReference>
<keyword evidence="2" id="KW-1003">Cell membrane</keyword>